<dbReference type="AlphaFoldDB" id="A0A2T3A7U4"/>
<gene>
    <name evidence="2" type="ORF">BD289DRAFT_261286</name>
</gene>
<organism evidence="2 3">
    <name type="scientific">Coniella lustricola</name>
    <dbReference type="NCBI Taxonomy" id="2025994"/>
    <lineage>
        <taxon>Eukaryota</taxon>
        <taxon>Fungi</taxon>
        <taxon>Dikarya</taxon>
        <taxon>Ascomycota</taxon>
        <taxon>Pezizomycotina</taxon>
        <taxon>Sordariomycetes</taxon>
        <taxon>Sordariomycetidae</taxon>
        <taxon>Diaporthales</taxon>
        <taxon>Schizoparmaceae</taxon>
        <taxon>Coniella</taxon>
    </lineage>
</organism>
<keyword evidence="3" id="KW-1185">Reference proteome</keyword>
<protein>
    <submittedName>
        <fullName evidence="2">Uncharacterized protein</fullName>
    </submittedName>
</protein>
<feature type="compositionally biased region" description="Low complexity" evidence="1">
    <location>
        <begin position="315"/>
        <end position="328"/>
    </location>
</feature>
<sequence length="616" mass="67466">MLPFDSCPTRQSSDSFTPCLSGCSLAAFKMALPTPTLLCDLSIGHSNVPGRLEARPTTLLPGILSVYRQMSPQLRTPTIVITGVDEDDDDEDDGSKTVTSLETAVTDGPDHNAIFDERFYPVRMRLMIPGANGGAIKYIYIEAEADTFPEGVYRFRANELELVLDKVPGFAWNHAVLRRRRENDVVVAVGGGTLKDQDAINISAIVAVADLKGDYVYTQFAMRPPAGLKQEAIWETKPQFEYTSLLKLSYSVGDHTMHDERLCVVTAANGAGMVDFSQKYVMKLALAPAQLPSLANEVALYRAVWEASSSVFAHTQAEEQQQSQQQGHQPPPAAVPVTPAIPMTPADLYLAAFSPDLTVNNPCCPPSPFSNPVSAFRLPRFIGLVVDGGSVVGILTEYINPRRGDIRTIDAEAGLKGIDREPYHYPSFHILAAYNQYHRSTVSGTTVSEAHGCGEGRGGQGLGGTASGLCERAVECNEHHHDPKPQPQNSEGGDGGGGDDGEQPEQPQHTPFSKPEERLDDRVLTLAALNELHARTHYTHGEPTVAGNFLVRTCGCCGCEQLFMVGFAHARFVGDEDTMEQCRVFHKEMDELWAHKEMKGKWSYKTIRDFWDSRKA</sequence>
<dbReference type="Proteomes" id="UP000241462">
    <property type="component" value="Unassembled WGS sequence"/>
</dbReference>
<name>A0A2T3A7U4_9PEZI</name>
<accession>A0A2T3A7U4</accession>
<evidence type="ECO:0000313" key="2">
    <source>
        <dbReference type="EMBL" id="PSR84432.1"/>
    </source>
</evidence>
<proteinExistence type="predicted"/>
<reference evidence="2 3" key="1">
    <citation type="journal article" date="2018" name="Mycol. Prog.">
        <title>Coniella lustricola, a new species from submerged detritus.</title>
        <authorList>
            <person name="Raudabaugh D.B."/>
            <person name="Iturriaga T."/>
            <person name="Carver A."/>
            <person name="Mondo S."/>
            <person name="Pangilinan J."/>
            <person name="Lipzen A."/>
            <person name="He G."/>
            <person name="Amirebrahimi M."/>
            <person name="Grigoriev I.V."/>
            <person name="Miller A.N."/>
        </authorList>
    </citation>
    <scope>NUCLEOTIDE SEQUENCE [LARGE SCALE GENOMIC DNA]</scope>
    <source>
        <strain evidence="2 3">B22-T-1</strain>
    </source>
</reference>
<feature type="region of interest" description="Disordered" evidence="1">
    <location>
        <begin position="315"/>
        <end position="337"/>
    </location>
</feature>
<evidence type="ECO:0000313" key="3">
    <source>
        <dbReference type="Proteomes" id="UP000241462"/>
    </source>
</evidence>
<evidence type="ECO:0000256" key="1">
    <source>
        <dbReference type="SAM" id="MobiDB-lite"/>
    </source>
</evidence>
<feature type="region of interest" description="Disordered" evidence="1">
    <location>
        <begin position="478"/>
        <end position="519"/>
    </location>
</feature>
<dbReference type="EMBL" id="KZ678443">
    <property type="protein sequence ID" value="PSR84432.1"/>
    <property type="molecule type" value="Genomic_DNA"/>
</dbReference>
<dbReference type="InParanoid" id="A0A2T3A7U4"/>